<sequence length="1078" mass="125388">MEKKRMWLWVILILLLILGFCSPVIGWLLKPSTTLDVLIVDKTVPDDSYREHLGLTWLLNQQKIRKTDGSNYNLHSDYVGYDPKSDVSNKVRSFPENKVHDVIYIADGYGVYEEDITTGNVQGQRSDLIYGGMTSEDVDYIREAVSTHGTTLIGEFNTFGSPTPEEVKESFYQLYNLEWTGWIGRFFTELEGSEVPVWAKKNYLEQYGEEWDFSGKGMVFVHDSDQLLVLTEEDMEKQHVMFEFTQNGKEHFNLEDRAAYQYWFDIIAPKENDEVLASFSLSLTNEAEEKLIENGIPVKFPAVIHHVNPTHESYYFSGDFADQAELPSLYQAKGYTALKKWQARNKDDLKSFYWRVYHPMMSEIMQQQKNKSTVKKEVNANLVGESYIPGRAGSDYLQIQKDGKWENFLIKGVNMGIAKPGTWPGETAITKQEYYRWFEQIGDMNANAIRIYTIHPPHFYEALAEYNRMAEEPIYLFHGIWINEEVFLESNDAFAEENVKDFKEEIQKTVDLIHGDVVLEERPGHAHGKYTADVSPYVLGWVLGVEWDPQVVLNTNRKNTGISEFNGEFLFTQGAQPFEVWLAEMMEYTITYEQETYQWQRPMSFTNWVTTDLLDHPSEPSEEEDLVSVNPNLIFFKDEFEAGMFASYHIYPYYPDFLNFEKRYVEYIDHRGEKNNYAGYLQHMKEAHNMPLLVAEFGIPSSRGNTHNNIYGWNQGGHTEKEQGEILAHLFEDIVEEKMAGGLIFSWHDEWFKRTWNTMDFDNPDQRPYWKNVQTNEQMFGMLTFEPGQAQKIVIDGKEEDWKALDQKSVYSPSSIIKEMQVTHDEGFLYVKLKADNFKEHEISLLFNIMNNQGQSKVVPGSDYFTEGIDFLLNVENGKKARMLVDSYYDSFYYMYGHKLGMVEKQEYADKKDNGIFHPIRLTLNKELTVKNENGEEQIVPFDSYETGILRSGNSNPNEENFDSLTDFYLNEEEGLLEVRIPWALLNVKDPGQREVMGDMWTDNGLNSSAWVDGIQIGAIAVSNSNGNVVDSLPKTVNGKSRQEDYFLYAWEKWEMPTYHERLKQSYYRIQKLFSEMK</sequence>
<dbReference type="Proteomes" id="UP000322524">
    <property type="component" value="Unassembled WGS sequence"/>
</dbReference>
<reference evidence="1 2" key="1">
    <citation type="submission" date="2019-08" db="EMBL/GenBank/DDBJ databases">
        <title>Bacillus genomes from the desert of Cuatro Cienegas, Coahuila.</title>
        <authorList>
            <person name="Olmedo-Alvarez G."/>
        </authorList>
    </citation>
    <scope>NUCLEOTIDE SEQUENCE [LARGE SCALE GENOMIC DNA]</scope>
    <source>
        <strain evidence="1 2">CH28_1T</strain>
    </source>
</reference>
<dbReference type="Gene3D" id="3.20.20.80">
    <property type="entry name" value="Glycosidases"/>
    <property type="match status" value="2"/>
</dbReference>
<dbReference type="InterPro" id="IPR017853">
    <property type="entry name" value="GH"/>
</dbReference>
<evidence type="ECO:0008006" key="3">
    <source>
        <dbReference type="Google" id="ProtNLM"/>
    </source>
</evidence>
<evidence type="ECO:0000313" key="1">
    <source>
        <dbReference type="EMBL" id="TYS68516.1"/>
    </source>
</evidence>
<dbReference type="SUPFAM" id="SSF51445">
    <property type="entry name" value="(Trans)glycosidases"/>
    <property type="match status" value="1"/>
</dbReference>
<evidence type="ECO:0000313" key="2">
    <source>
        <dbReference type="Proteomes" id="UP000322524"/>
    </source>
</evidence>
<comment type="caution">
    <text evidence="1">The sequence shown here is derived from an EMBL/GenBank/DDBJ whole genome shotgun (WGS) entry which is preliminary data.</text>
</comment>
<proteinExistence type="predicted"/>
<dbReference type="AlphaFoldDB" id="A0A5D4T2Y6"/>
<name>A0A5D4T2Y6_9BACI</name>
<accession>A0A5D4T2Y6</accession>
<dbReference type="OrthoDB" id="916275at2"/>
<organism evidence="1 2">
    <name type="scientific">Sutcliffiella horikoshii</name>
    <dbReference type="NCBI Taxonomy" id="79883"/>
    <lineage>
        <taxon>Bacteria</taxon>
        <taxon>Bacillati</taxon>
        <taxon>Bacillota</taxon>
        <taxon>Bacilli</taxon>
        <taxon>Bacillales</taxon>
        <taxon>Bacillaceae</taxon>
        <taxon>Sutcliffiella</taxon>
    </lineage>
</organism>
<gene>
    <name evidence="1" type="ORF">FZC76_11210</name>
</gene>
<protein>
    <recommendedName>
        <fullName evidence="3">Family 2 glycosyl transferase</fullName>
    </recommendedName>
</protein>
<dbReference type="EMBL" id="VTEV01000004">
    <property type="protein sequence ID" value="TYS68516.1"/>
    <property type="molecule type" value="Genomic_DNA"/>
</dbReference>